<feature type="domain" description="EGF-like" evidence="5 6">
    <location>
        <begin position="84"/>
        <end position="95"/>
    </location>
</feature>
<protein>
    <recommendedName>
        <fullName evidence="5 6">EGF-like domain-containing protein</fullName>
    </recommendedName>
</protein>
<dbReference type="Proteomes" id="UP000030745">
    <property type="component" value="Unassembled WGS sequence"/>
</dbReference>
<keyword evidence="2" id="KW-0677">Repeat</keyword>
<evidence type="ECO:0000256" key="1">
    <source>
        <dbReference type="ARBA" id="ARBA00022536"/>
    </source>
</evidence>
<evidence type="ECO:0000256" key="4">
    <source>
        <dbReference type="SAM" id="SignalP"/>
    </source>
</evidence>
<evidence type="ECO:0000313" key="8">
    <source>
        <dbReference type="Proteomes" id="UP000030745"/>
    </source>
</evidence>
<dbReference type="PROSITE" id="PS00022">
    <property type="entry name" value="EGF_1"/>
    <property type="match status" value="1"/>
</dbReference>
<keyword evidence="4" id="KW-0732">Signal</keyword>
<dbReference type="InterPro" id="IPR000742">
    <property type="entry name" value="EGF"/>
</dbReference>
<dbReference type="Pfam" id="PF07974">
    <property type="entry name" value="EGF_2"/>
    <property type="match status" value="1"/>
</dbReference>
<evidence type="ECO:0000259" key="6">
    <source>
        <dbReference type="PROSITE" id="PS01186"/>
    </source>
</evidence>
<keyword evidence="8" id="KW-1185">Reference proteome</keyword>
<dbReference type="PANTHER" id="PTHR11219:SF69">
    <property type="entry name" value="TENEURIN-A"/>
    <property type="match status" value="1"/>
</dbReference>
<name>A0A067BMB7_SAPPC</name>
<dbReference type="PANTHER" id="PTHR11219">
    <property type="entry name" value="TENEURIN AND N-ACETYLGLUCOSAMINE-1-PHOSPHODIESTER ALPHA-N-ACETYLGLUCOSAMINIDASE"/>
    <property type="match status" value="1"/>
</dbReference>
<accession>A0A067BMB7</accession>
<keyword evidence="1" id="KW-0245">EGF-like domain</keyword>
<evidence type="ECO:0000256" key="3">
    <source>
        <dbReference type="ARBA" id="ARBA00023157"/>
    </source>
</evidence>
<dbReference type="InterPro" id="IPR051216">
    <property type="entry name" value="Teneurin"/>
</dbReference>
<dbReference type="GeneID" id="24140110"/>
<dbReference type="EMBL" id="KK584504">
    <property type="protein sequence ID" value="KDO15872.1"/>
    <property type="molecule type" value="Genomic_DNA"/>
</dbReference>
<keyword evidence="3" id="KW-1015">Disulfide bond</keyword>
<organism evidence="7 8">
    <name type="scientific">Saprolegnia parasitica (strain CBS 223.65)</name>
    <dbReference type="NCBI Taxonomy" id="695850"/>
    <lineage>
        <taxon>Eukaryota</taxon>
        <taxon>Sar</taxon>
        <taxon>Stramenopiles</taxon>
        <taxon>Oomycota</taxon>
        <taxon>Saprolegniomycetes</taxon>
        <taxon>Saprolegniales</taxon>
        <taxon>Saprolegniaceae</taxon>
        <taxon>Saprolegnia</taxon>
    </lineage>
</organism>
<dbReference type="InterPro" id="IPR013111">
    <property type="entry name" value="EGF_extracell"/>
</dbReference>
<sequence length="453" mass="48361">MYIGHVLVVVALSLAQSAAECRNACSGHGFCNTFDVCACQQGFTGGDLLCPQGKAWGIVTGTDVAHGVAECSARGICDRSTGTCSCQLGFEGNACQLLACVDDCSNRGQCITMQQLAATPLVALDLYNQAPYQYSPYAMWDADIVRGCLCDAGSTGADCSLKQCHLGDDPMTSGQTEDVQLITCAASYLQHQVMLRYDSVISRGTFVLNFGLERTDPINYNAAATNALGTSMTEMLEALPTIATVTVTVSSTPTSTTWNVVFPPGAADQHIFRPTWRVVEVQQFFCAADSGYATLTYDAHVFPSIPFSASAADLKTLLESYVKIGAVTVTFSQGAQLCSPLGNYITIAFDLMWDRNYIGDIPALVIDRTNQNQLDGLKWAGNAPVVDAQTNELVKGIDTCHIVEVQSLTCCAVSGFFAVSFEGGTVRNLPFDMSASDLRAALLSAFPQLLDID</sequence>
<dbReference type="STRING" id="695850.A0A067BMB7"/>
<gene>
    <name evidence="7" type="ORF">SPRG_18587</name>
</gene>
<feature type="signal peptide" evidence="4">
    <location>
        <begin position="1"/>
        <end position="19"/>
    </location>
</feature>
<dbReference type="AlphaFoldDB" id="A0A067BMB7"/>
<dbReference type="KEGG" id="spar:SPRG_18587"/>
<dbReference type="Gene3D" id="2.10.25.10">
    <property type="entry name" value="Laminin"/>
    <property type="match status" value="1"/>
</dbReference>
<evidence type="ECO:0000313" key="7">
    <source>
        <dbReference type="EMBL" id="KDO15872.1"/>
    </source>
</evidence>
<dbReference type="OrthoDB" id="442731at2759"/>
<feature type="non-terminal residue" evidence="7">
    <location>
        <position position="453"/>
    </location>
</feature>
<dbReference type="VEuPathDB" id="FungiDB:SPRG_18587"/>
<dbReference type="SMART" id="SM00181">
    <property type="entry name" value="EGF"/>
    <property type="match status" value="3"/>
</dbReference>
<feature type="domain" description="EGF-like" evidence="6">
    <location>
        <begin position="37"/>
        <end position="50"/>
    </location>
</feature>
<evidence type="ECO:0000259" key="5">
    <source>
        <dbReference type="PROSITE" id="PS00022"/>
    </source>
</evidence>
<proteinExistence type="predicted"/>
<reference evidence="7 8" key="1">
    <citation type="journal article" date="2013" name="PLoS Genet.">
        <title>Distinctive expansion of potential virulence genes in the genome of the oomycete fish pathogen Saprolegnia parasitica.</title>
        <authorList>
            <person name="Jiang R.H."/>
            <person name="de Bruijn I."/>
            <person name="Haas B.J."/>
            <person name="Belmonte R."/>
            <person name="Lobach L."/>
            <person name="Christie J."/>
            <person name="van den Ackerveken G."/>
            <person name="Bottin A."/>
            <person name="Bulone V."/>
            <person name="Diaz-Moreno S.M."/>
            <person name="Dumas B."/>
            <person name="Fan L."/>
            <person name="Gaulin E."/>
            <person name="Govers F."/>
            <person name="Grenville-Briggs L.J."/>
            <person name="Horner N.R."/>
            <person name="Levin J.Z."/>
            <person name="Mammella M."/>
            <person name="Meijer H.J."/>
            <person name="Morris P."/>
            <person name="Nusbaum C."/>
            <person name="Oome S."/>
            <person name="Phillips A.J."/>
            <person name="van Rooyen D."/>
            <person name="Rzeszutek E."/>
            <person name="Saraiva M."/>
            <person name="Secombes C.J."/>
            <person name="Seidl M.F."/>
            <person name="Snel B."/>
            <person name="Stassen J.H."/>
            <person name="Sykes S."/>
            <person name="Tripathy S."/>
            <person name="van den Berg H."/>
            <person name="Vega-Arreguin J.C."/>
            <person name="Wawra S."/>
            <person name="Young S.K."/>
            <person name="Zeng Q."/>
            <person name="Dieguez-Uribeondo J."/>
            <person name="Russ C."/>
            <person name="Tyler B.M."/>
            <person name="van West P."/>
        </authorList>
    </citation>
    <scope>NUCLEOTIDE SEQUENCE [LARGE SCALE GENOMIC DNA]</scope>
    <source>
        <strain evidence="7 8">CBS 223.65</strain>
    </source>
</reference>
<feature type="chain" id="PRO_5001633543" description="EGF-like domain-containing protein" evidence="4">
    <location>
        <begin position="20"/>
        <end position="453"/>
    </location>
</feature>
<evidence type="ECO:0000256" key="2">
    <source>
        <dbReference type="ARBA" id="ARBA00022737"/>
    </source>
</evidence>
<dbReference type="RefSeq" id="XP_012213420.1">
    <property type="nucleotide sequence ID" value="XM_012358030.1"/>
</dbReference>
<dbReference type="PROSITE" id="PS01186">
    <property type="entry name" value="EGF_2"/>
    <property type="match status" value="2"/>
</dbReference>